<organism evidence="1 2">
    <name type="scientific">Habropoda laboriosa</name>
    <dbReference type="NCBI Taxonomy" id="597456"/>
    <lineage>
        <taxon>Eukaryota</taxon>
        <taxon>Metazoa</taxon>
        <taxon>Ecdysozoa</taxon>
        <taxon>Arthropoda</taxon>
        <taxon>Hexapoda</taxon>
        <taxon>Insecta</taxon>
        <taxon>Pterygota</taxon>
        <taxon>Neoptera</taxon>
        <taxon>Endopterygota</taxon>
        <taxon>Hymenoptera</taxon>
        <taxon>Apocrita</taxon>
        <taxon>Aculeata</taxon>
        <taxon>Apoidea</taxon>
        <taxon>Anthophila</taxon>
        <taxon>Apidae</taxon>
        <taxon>Habropoda</taxon>
    </lineage>
</organism>
<evidence type="ECO:0000313" key="2">
    <source>
        <dbReference type="Proteomes" id="UP000053825"/>
    </source>
</evidence>
<gene>
    <name evidence="1" type="ORF">WH47_10114</name>
</gene>
<name>A0A0L7QNC6_9HYME</name>
<sequence>MARTMMAQANLPPSLWAEAVNIAAYIRAKPNYKIGLNKTPLRFAGPRLRSPIRVTINFVIDFSMWECTMSRALLHARENGRSVMLDPSNVGIELTASRRM</sequence>
<evidence type="ECO:0000313" key="1">
    <source>
        <dbReference type="EMBL" id="KOC59986.1"/>
    </source>
</evidence>
<dbReference type="AlphaFoldDB" id="A0A0L7QNC6"/>
<dbReference type="EMBL" id="KQ414865">
    <property type="protein sequence ID" value="KOC59986.1"/>
    <property type="molecule type" value="Genomic_DNA"/>
</dbReference>
<reference evidence="1 2" key="1">
    <citation type="submission" date="2015-07" db="EMBL/GenBank/DDBJ databases">
        <title>The genome of Habropoda laboriosa.</title>
        <authorList>
            <person name="Pan H."/>
            <person name="Kapheim K."/>
        </authorList>
    </citation>
    <scope>NUCLEOTIDE SEQUENCE [LARGE SCALE GENOMIC DNA]</scope>
    <source>
        <strain evidence="1">0110345459</strain>
    </source>
</reference>
<proteinExistence type="predicted"/>
<evidence type="ECO:0008006" key="3">
    <source>
        <dbReference type="Google" id="ProtNLM"/>
    </source>
</evidence>
<dbReference type="Proteomes" id="UP000053825">
    <property type="component" value="Unassembled WGS sequence"/>
</dbReference>
<protein>
    <recommendedName>
        <fullName evidence="3">Copia protein</fullName>
    </recommendedName>
</protein>
<accession>A0A0L7QNC6</accession>
<keyword evidence="2" id="KW-1185">Reference proteome</keyword>